<evidence type="ECO:0000313" key="3">
    <source>
        <dbReference type="EMBL" id="AGC72386.1"/>
    </source>
</evidence>
<name>L7VY96_9BACT</name>
<feature type="transmembrane region" description="Helical" evidence="2">
    <location>
        <begin position="531"/>
        <end position="558"/>
    </location>
</feature>
<keyword evidence="2" id="KW-1133">Transmembrane helix</keyword>
<feature type="transmembrane region" description="Helical" evidence="2">
    <location>
        <begin position="482"/>
        <end position="511"/>
    </location>
</feature>
<reference evidence="3" key="1">
    <citation type="submission" date="2012-09" db="EMBL/GenBank/DDBJ databases">
        <title>Metagenomic Characterization of a Microbial Community in Wastewater Detects High Levels of Antibiotic Resistance.</title>
        <authorList>
            <person name="Abrams M."/>
            <person name="Caldwell A."/>
            <person name="Vandaei E."/>
            <person name="Lee W."/>
            <person name="Perrott J."/>
            <person name="Khan S.Y."/>
            <person name="Ta J."/>
            <person name="Romero D."/>
            <person name="Nguyen V."/>
            <person name="Pourmand N."/>
            <person name="Ouverney C.C."/>
        </authorList>
    </citation>
    <scope>NUCLEOTIDE SEQUENCE</scope>
</reference>
<dbReference type="AlphaFoldDB" id="L7VY96"/>
<evidence type="ECO:0000256" key="2">
    <source>
        <dbReference type="SAM" id="Phobius"/>
    </source>
</evidence>
<feature type="transmembrane region" description="Helical" evidence="2">
    <location>
        <begin position="887"/>
        <end position="912"/>
    </location>
</feature>
<feature type="transmembrane region" description="Helical" evidence="2">
    <location>
        <begin position="42"/>
        <end position="61"/>
    </location>
</feature>
<keyword evidence="2" id="KW-0472">Membrane</keyword>
<accession>L7VY96</accession>
<feature type="region of interest" description="Disordered" evidence="1">
    <location>
        <begin position="1"/>
        <end position="24"/>
    </location>
</feature>
<keyword evidence="2" id="KW-0812">Transmembrane</keyword>
<feature type="transmembrane region" description="Helical" evidence="2">
    <location>
        <begin position="396"/>
        <end position="422"/>
    </location>
</feature>
<feature type="transmembrane region" description="Helical" evidence="2">
    <location>
        <begin position="801"/>
        <end position="823"/>
    </location>
</feature>
<evidence type="ECO:0000256" key="1">
    <source>
        <dbReference type="SAM" id="MobiDB-lite"/>
    </source>
</evidence>
<protein>
    <submittedName>
        <fullName evidence="3">Uncharacterized protein</fullName>
    </submittedName>
</protein>
<feature type="transmembrane region" description="Helical" evidence="2">
    <location>
        <begin position="844"/>
        <end position="867"/>
    </location>
</feature>
<dbReference type="EMBL" id="JX649900">
    <property type="protein sequence ID" value="AGC72386.1"/>
    <property type="molecule type" value="Genomic_DNA"/>
</dbReference>
<feature type="transmembrane region" description="Helical" evidence="2">
    <location>
        <begin position="310"/>
        <end position="330"/>
    </location>
</feature>
<feature type="transmembrane region" description="Helical" evidence="2">
    <location>
        <begin position="351"/>
        <end position="376"/>
    </location>
</feature>
<sequence>MGTSTAINSGRPPESSGPIWSPRPLTPSGKRLVRSWARQDKWLLAVAALAIVLPVTLQMAASVSQSISQDPRTWEKAMWGDAQVVAVLGGPAESETHRWIDAGTEWIAAVPEPMNRASFVGEANAAPDAQITSAIWHVAHIEVVDAKSASSIKEYGALMRGQNLFEPWAPSIHLTAGRLPTNESEAVQVRDPRLDATDLAVGTELRIRLETPPDSPNADAPDQTADVTVVGTILSPAYAASGITILQGGVTDFAPSTNLNTVGYAMWADSTDSVALNGAIAASVGTTFRDGDYYQLQIFRGRLDFGAGPLLGVACALVVLATITAFVVGRHRRDLVQLGLSGGGSSMVGRCINYLCAMVLVPSAIAGMGLGAAIGWHDVDNRLGSLIDRAALGSVWWSIAALIAIWGVMLGLLLAGAIAYNAAALVAQGNERTRPPRLTIRDVLRLAATLAAVPLTVTMLFLAISVIRIASDDSATESPRDLVVGIASFLGIGLGGVLLLLCLGGFGWLTWWASSGATELYRRRFKTGATVAALSGPSGISAAPLGLVMLITLASVVLPNVSLPAISSKLDRLVLDGSEIVTVYPRSFVGDEMTVPKIEGPFDTAWLDSATICASAPDSQSGAGADEAPGGSATGEVCLSAQLLALSSTALKRLPPSAQEQLAASGIGLWTATPVVGWSAALSTHYLNENGQQTTHPVEHLNATPVDPGGGSSAEIPPSSAPDTLLTAQLQDLSVLVSADQLDRFDLDSRRVATYSFAADGVSKETLERLVLQGSELNIDRNGDVQTIVASSPSRGVSTEYTAWATGVFTLVMCLLLGIRFASHAPQVRVLRRQGLGRAQLGRTLTVQTLLLAAFALAPPLTTLWLASTIWGIGSFRFRRHIIAVDWPPILMFAAGVTVISMLVSFAIGVLYRTKANGRADVPAASSNLNLQGVLT</sequence>
<proteinExistence type="predicted"/>
<organism evidence="3">
    <name type="scientific">uncultured bacterium A1Q1_fos_15</name>
    <dbReference type="NCBI Taxonomy" id="1256548"/>
    <lineage>
        <taxon>Bacteria</taxon>
        <taxon>environmental samples</taxon>
    </lineage>
</organism>
<feature type="transmembrane region" description="Helical" evidence="2">
    <location>
        <begin position="443"/>
        <end position="470"/>
    </location>
</feature>